<keyword evidence="4 5" id="KW-0472">Membrane</keyword>
<feature type="transmembrane region" description="Helical" evidence="5">
    <location>
        <begin position="20"/>
        <end position="36"/>
    </location>
</feature>
<protein>
    <submittedName>
        <fullName evidence="7">DUF202 domain-containing protein</fullName>
    </submittedName>
</protein>
<feature type="domain" description="DUF202" evidence="6">
    <location>
        <begin position="7"/>
        <end position="61"/>
    </location>
</feature>
<dbReference type="RefSeq" id="WP_163771049.1">
    <property type="nucleotide sequence ID" value="NZ_JAAGXA010000003.1"/>
</dbReference>
<comment type="caution">
    <text evidence="7">The sequence shown here is derived from an EMBL/GenBank/DDBJ whole genome shotgun (WGS) entry which is preliminary data.</text>
</comment>
<feature type="transmembrane region" description="Helical" evidence="5">
    <location>
        <begin position="42"/>
        <end position="60"/>
    </location>
</feature>
<evidence type="ECO:0000256" key="3">
    <source>
        <dbReference type="ARBA" id="ARBA00022989"/>
    </source>
</evidence>
<comment type="subcellular location">
    <subcellularLocation>
        <location evidence="1">Endomembrane system</location>
        <topology evidence="1">Multi-pass membrane protein</topology>
    </subcellularLocation>
</comment>
<proteinExistence type="predicted"/>
<dbReference type="AlphaFoldDB" id="A0A6P0HHD9"/>
<keyword evidence="3 5" id="KW-1133">Transmembrane helix</keyword>
<keyword evidence="2 5" id="KW-0812">Transmembrane</keyword>
<evidence type="ECO:0000313" key="7">
    <source>
        <dbReference type="EMBL" id="NEN77667.1"/>
    </source>
</evidence>
<evidence type="ECO:0000256" key="4">
    <source>
        <dbReference type="ARBA" id="ARBA00023136"/>
    </source>
</evidence>
<keyword evidence="8" id="KW-1185">Reference proteome</keyword>
<organism evidence="7 8">
    <name type="scientific">Nocardioides zeae</name>
    <dbReference type="NCBI Taxonomy" id="1457234"/>
    <lineage>
        <taxon>Bacteria</taxon>
        <taxon>Bacillati</taxon>
        <taxon>Actinomycetota</taxon>
        <taxon>Actinomycetes</taxon>
        <taxon>Propionibacteriales</taxon>
        <taxon>Nocardioidaceae</taxon>
        <taxon>Nocardioides</taxon>
    </lineage>
</organism>
<evidence type="ECO:0000256" key="2">
    <source>
        <dbReference type="ARBA" id="ARBA00022692"/>
    </source>
</evidence>
<reference evidence="7 8" key="1">
    <citation type="journal article" date="2014" name="Int. J. Syst. Evol. Microbiol.">
        <title>Nocardioides zeae sp. nov., isolated from the stem of Zea mays.</title>
        <authorList>
            <person name="Glaeser S.P."/>
            <person name="McInroy J.A."/>
            <person name="Busse H.J."/>
            <person name="Kampfer P."/>
        </authorList>
    </citation>
    <scope>NUCLEOTIDE SEQUENCE [LARGE SCALE GENOMIC DNA]</scope>
    <source>
        <strain evidence="7 8">JCM 30728</strain>
    </source>
</reference>
<dbReference type="GO" id="GO:0012505">
    <property type="term" value="C:endomembrane system"/>
    <property type="evidence" value="ECO:0007669"/>
    <property type="project" value="UniProtKB-SubCell"/>
</dbReference>
<name>A0A6P0HHD9_9ACTN</name>
<dbReference type="Proteomes" id="UP000468687">
    <property type="component" value="Unassembled WGS sequence"/>
</dbReference>
<accession>A0A6P0HHD9</accession>
<dbReference type="InterPro" id="IPR003807">
    <property type="entry name" value="DUF202"/>
</dbReference>
<evidence type="ECO:0000256" key="5">
    <source>
        <dbReference type="SAM" id="Phobius"/>
    </source>
</evidence>
<evidence type="ECO:0000313" key="8">
    <source>
        <dbReference type="Proteomes" id="UP000468687"/>
    </source>
</evidence>
<sequence length="97" mass="9671">MSYTADSAAPERTSLAWQRTALSLAVAAVVIGRLAVGSLGPVAVVGAALAALFAATVLLARRVLDRPVERRGGAVPLLLALAVLTLGAVEVVAAVVG</sequence>
<dbReference type="EMBL" id="JAAGXA010000003">
    <property type="protein sequence ID" value="NEN77667.1"/>
    <property type="molecule type" value="Genomic_DNA"/>
</dbReference>
<evidence type="ECO:0000256" key="1">
    <source>
        <dbReference type="ARBA" id="ARBA00004127"/>
    </source>
</evidence>
<evidence type="ECO:0000259" key="6">
    <source>
        <dbReference type="Pfam" id="PF02656"/>
    </source>
</evidence>
<gene>
    <name evidence="7" type="ORF">G3T38_05190</name>
</gene>
<feature type="transmembrane region" description="Helical" evidence="5">
    <location>
        <begin position="72"/>
        <end position="96"/>
    </location>
</feature>
<dbReference type="Pfam" id="PF02656">
    <property type="entry name" value="DUF202"/>
    <property type="match status" value="1"/>
</dbReference>